<dbReference type="FunFam" id="3.20.20.105:FF:000001">
    <property type="entry name" value="Queuine tRNA-ribosyltransferase"/>
    <property type="match status" value="1"/>
</dbReference>
<comment type="cofactor">
    <cofactor evidence="7">
        <name>Zn(2+)</name>
        <dbReference type="ChEBI" id="CHEBI:29105"/>
    </cofactor>
    <text evidence="7">Binds 1 zinc ion per subunit.</text>
</comment>
<evidence type="ECO:0000256" key="3">
    <source>
        <dbReference type="ARBA" id="ARBA00022694"/>
    </source>
</evidence>
<dbReference type="GO" id="GO:0046872">
    <property type="term" value="F:metal ion binding"/>
    <property type="evidence" value="ECO:0007669"/>
    <property type="project" value="UniProtKB-KW"/>
</dbReference>
<dbReference type="HOGENOM" id="CLU_022060_0_1_9"/>
<dbReference type="GO" id="GO:0008479">
    <property type="term" value="F:tRNA-guanosine(34) queuine transglycosylase activity"/>
    <property type="evidence" value="ECO:0007669"/>
    <property type="project" value="UniProtKB-UniRule"/>
</dbReference>
<proteinExistence type="inferred from homology"/>
<dbReference type="UniPathway" id="UPA00392"/>
<dbReference type="KEGG" id="swo:Swol_1428"/>
<dbReference type="SUPFAM" id="SSF51713">
    <property type="entry name" value="tRNA-guanine transglycosylase"/>
    <property type="match status" value="1"/>
</dbReference>
<organism evidence="9 10">
    <name type="scientific">Syntrophomonas wolfei subsp. wolfei (strain DSM 2245B / Goettingen)</name>
    <dbReference type="NCBI Taxonomy" id="335541"/>
    <lineage>
        <taxon>Bacteria</taxon>
        <taxon>Bacillati</taxon>
        <taxon>Bacillota</taxon>
        <taxon>Clostridia</taxon>
        <taxon>Eubacteriales</taxon>
        <taxon>Syntrophomonadaceae</taxon>
        <taxon>Syntrophomonas</taxon>
    </lineage>
</organism>
<dbReference type="AlphaFoldDB" id="Q0AX19"/>
<dbReference type="InterPro" id="IPR004803">
    <property type="entry name" value="TGT"/>
</dbReference>
<dbReference type="InterPro" id="IPR050076">
    <property type="entry name" value="ArchSynthase1/Queuine_TRR"/>
</dbReference>
<feature type="binding site" evidence="7">
    <location>
        <begin position="92"/>
        <end position="96"/>
    </location>
    <ligand>
        <name>substrate</name>
    </ligand>
</feature>
<dbReference type="InterPro" id="IPR002616">
    <property type="entry name" value="tRNA_ribo_trans-like"/>
</dbReference>
<keyword evidence="1 7" id="KW-0328">Glycosyltransferase</keyword>
<feature type="binding site" evidence="7">
    <location>
        <position position="188"/>
    </location>
    <ligand>
        <name>substrate</name>
    </ligand>
</feature>
<feature type="binding site" evidence="7">
    <location>
        <position position="215"/>
    </location>
    <ligand>
        <name>substrate</name>
    </ligand>
</feature>
<accession>Q0AX19</accession>
<comment type="pathway">
    <text evidence="7">tRNA modification; tRNA-queuosine biosynthesis.</text>
</comment>
<dbReference type="STRING" id="335541.Swol_1428"/>
<dbReference type="GO" id="GO:0005829">
    <property type="term" value="C:cytosol"/>
    <property type="evidence" value="ECO:0007669"/>
    <property type="project" value="TreeGrafter"/>
</dbReference>
<dbReference type="Proteomes" id="UP000001968">
    <property type="component" value="Chromosome"/>
</dbReference>
<feature type="binding site" evidence="7">
    <location>
        <position position="305"/>
    </location>
    <ligand>
        <name>Zn(2+)</name>
        <dbReference type="ChEBI" id="CHEBI:29105"/>
    </ligand>
</feature>
<keyword evidence="7" id="KW-0479">Metal-binding</keyword>
<evidence type="ECO:0000259" key="8">
    <source>
        <dbReference type="Pfam" id="PF01702"/>
    </source>
</evidence>
<dbReference type="eggNOG" id="COG0343">
    <property type="taxonomic scope" value="Bacteria"/>
</dbReference>
<name>Q0AX19_SYNWW</name>
<dbReference type="PANTHER" id="PTHR46499">
    <property type="entry name" value="QUEUINE TRNA-RIBOSYLTRANSFERASE"/>
    <property type="match status" value="1"/>
</dbReference>
<feature type="active site" description="Nucleophile" evidence="7">
    <location>
        <position position="265"/>
    </location>
</feature>
<dbReference type="EMBL" id="CP000448">
    <property type="protein sequence ID" value="ABI68735.1"/>
    <property type="molecule type" value="Genomic_DNA"/>
</dbReference>
<dbReference type="RefSeq" id="WP_011640834.1">
    <property type="nucleotide sequence ID" value="NC_008346.1"/>
</dbReference>
<comment type="similarity">
    <text evidence="7">Belongs to the queuine tRNA-ribosyltransferase family.</text>
</comment>
<keyword evidence="2 7" id="KW-0808">Transferase</keyword>
<evidence type="ECO:0000313" key="9">
    <source>
        <dbReference type="EMBL" id="ABI68735.1"/>
    </source>
</evidence>
<feature type="binding site" evidence="7">
    <location>
        <position position="308"/>
    </location>
    <ligand>
        <name>Zn(2+)</name>
        <dbReference type="ChEBI" id="CHEBI:29105"/>
    </ligand>
</feature>
<feature type="binding site" evidence="7">
    <location>
        <position position="303"/>
    </location>
    <ligand>
        <name>Zn(2+)</name>
        <dbReference type="ChEBI" id="CHEBI:29105"/>
    </ligand>
</feature>
<comment type="catalytic activity">
    <reaction evidence="6 7">
        <text>7-aminomethyl-7-carbaguanine + guanosine(34) in tRNA = 7-aminomethyl-7-carbaguanosine(34) in tRNA + guanine</text>
        <dbReference type="Rhea" id="RHEA:24104"/>
        <dbReference type="Rhea" id="RHEA-COMP:10341"/>
        <dbReference type="Rhea" id="RHEA-COMP:10342"/>
        <dbReference type="ChEBI" id="CHEBI:16235"/>
        <dbReference type="ChEBI" id="CHEBI:58703"/>
        <dbReference type="ChEBI" id="CHEBI:74269"/>
        <dbReference type="ChEBI" id="CHEBI:82833"/>
        <dbReference type="EC" id="2.4.2.29"/>
    </reaction>
</comment>
<dbReference type="OrthoDB" id="9805417at2"/>
<keyword evidence="4 7" id="KW-0671">Queuosine biosynthesis</keyword>
<feature type="binding site" evidence="7">
    <location>
        <position position="146"/>
    </location>
    <ligand>
        <name>substrate</name>
    </ligand>
</feature>
<feature type="domain" description="tRNA-guanine(15) transglycosylase-like" evidence="8">
    <location>
        <begin position="14"/>
        <end position="366"/>
    </location>
</feature>
<evidence type="ECO:0000256" key="7">
    <source>
        <dbReference type="HAMAP-Rule" id="MF_00168"/>
    </source>
</evidence>
<dbReference type="NCBIfam" id="TIGR00430">
    <property type="entry name" value="Q_tRNA_tgt"/>
    <property type="match status" value="1"/>
</dbReference>
<evidence type="ECO:0000256" key="6">
    <source>
        <dbReference type="ARBA" id="ARBA00050112"/>
    </source>
</evidence>
<evidence type="ECO:0000256" key="5">
    <source>
        <dbReference type="ARBA" id="ARBA00022833"/>
    </source>
</evidence>
<dbReference type="PANTHER" id="PTHR46499:SF1">
    <property type="entry name" value="QUEUINE TRNA-RIBOSYLTRANSFERASE"/>
    <property type="match status" value="1"/>
</dbReference>
<evidence type="ECO:0000256" key="1">
    <source>
        <dbReference type="ARBA" id="ARBA00022676"/>
    </source>
</evidence>
<sequence>MLKFELLQEDKTSAARLGRLTTAHTTVDTPIFMPVGTQATVKTLTPEDLYEIGAGIILANAYHLYLRPGCELIQQAGGLHRFMNWKKGILTDSGGFQVFSLSKLRDINDDGVWFHSHIDGSRHFLTPEKVMEIEAKLGADIAMCFDECAPYPCTYEEAEKAVKRTSLWAGRCKKAHNNDKQVLFGIIQGSVYPELRERSVGELTALDFPGYAIGGLSVGEPKEMLYATLEVTTRMLPREKPRYLMGVGAPEDLLEGVRLGVDMFDCVLPTRLARHGTAYTAEGKITVRNALYAADFSPLDARCSCYVCQNYSRAYIRHLIKAEEILAQRLLSYHNLYFLFQLMAGIRAALAKGEFPSFYREFFHNYISA</sequence>
<dbReference type="GO" id="GO:0008616">
    <property type="term" value="P:tRNA queuosine(34) biosynthetic process"/>
    <property type="evidence" value="ECO:0007669"/>
    <property type="project" value="UniProtKB-UniRule"/>
</dbReference>
<protein>
    <recommendedName>
        <fullName evidence="7">Queuine tRNA-ribosyltransferase</fullName>
        <ecNumber evidence="7">2.4.2.29</ecNumber>
    </recommendedName>
    <alternativeName>
        <fullName evidence="7">Guanine insertion enzyme</fullName>
    </alternativeName>
    <alternativeName>
        <fullName evidence="7">tRNA-guanine transglycosylase</fullName>
    </alternativeName>
</protein>
<gene>
    <name evidence="7" type="primary">tgt</name>
    <name evidence="9" type="ordered locus">Swol_1428</name>
</gene>
<dbReference type="HAMAP" id="MF_00168">
    <property type="entry name" value="Q_tRNA_Tgt"/>
    <property type="match status" value="1"/>
</dbReference>
<evidence type="ECO:0000256" key="4">
    <source>
        <dbReference type="ARBA" id="ARBA00022785"/>
    </source>
</evidence>
<evidence type="ECO:0000313" key="10">
    <source>
        <dbReference type="Proteomes" id="UP000001968"/>
    </source>
</evidence>
<keyword evidence="5 7" id="KW-0862">Zinc</keyword>
<feature type="active site" description="Proton acceptor" evidence="7">
    <location>
        <position position="92"/>
    </location>
</feature>
<comment type="function">
    <text evidence="7">Catalyzes the base-exchange of a guanine (G) residue with the queuine precursor 7-aminomethyl-7-deazaguanine (PreQ1) at position 34 (anticodon wobble position) in tRNAs with GU(N) anticodons (tRNA-Asp, -Asn, -His and -Tyr). Catalysis occurs through a double-displacement mechanism. The nucleophile active site attacks the C1' of nucleotide 34 to detach the guanine base from the RNA, forming a covalent enzyme-RNA intermediate. The proton acceptor active site deprotonates the incoming PreQ1, allowing a nucleophilic attack on the C1' of the ribose to form the product. After dissociation, two additional enzymatic reactions on the tRNA convert PreQ1 to queuine (Q), resulting in the hypermodified nucleoside queuosine (7-(((4,5-cis-dihydroxy-2-cyclopenten-1-yl)amino)methyl)-7-deazaguanosine).</text>
</comment>
<reference evidence="10" key="1">
    <citation type="journal article" date="2010" name="Environ. Microbiol.">
        <title>The genome of Syntrophomonas wolfei: new insights into syntrophic metabolism and biohydrogen production.</title>
        <authorList>
            <person name="Sieber J.R."/>
            <person name="Sims D.R."/>
            <person name="Han C."/>
            <person name="Kim E."/>
            <person name="Lykidis A."/>
            <person name="Lapidus A.L."/>
            <person name="McDonnald E."/>
            <person name="Rohlin L."/>
            <person name="Culley D.E."/>
            <person name="Gunsalus R."/>
            <person name="McInerney M.J."/>
        </authorList>
    </citation>
    <scope>NUCLEOTIDE SEQUENCE [LARGE SCALE GENOMIC DNA]</scope>
    <source>
        <strain evidence="10">DSM 2245B / Goettingen</strain>
    </source>
</reference>
<keyword evidence="3 7" id="KW-0819">tRNA processing</keyword>
<keyword evidence="10" id="KW-1185">Reference proteome</keyword>
<feature type="binding site" evidence="7">
    <location>
        <position position="334"/>
    </location>
    <ligand>
        <name>Zn(2+)</name>
        <dbReference type="ChEBI" id="CHEBI:29105"/>
    </ligand>
</feature>
<dbReference type="EC" id="2.4.2.29" evidence="7"/>
<dbReference type="InterPro" id="IPR036511">
    <property type="entry name" value="TGT-like_sf"/>
</dbReference>
<evidence type="ECO:0000256" key="2">
    <source>
        <dbReference type="ARBA" id="ARBA00022679"/>
    </source>
</evidence>
<dbReference type="NCBIfam" id="TIGR00449">
    <property type="entry name" value="tgt_general"/>
    <property type="match status" value="1"/>
</dbReference>
<feature type="region of interest" description="RNA binding; important for wobble base 34 recognition" evidence="7">
    <location>
        <begin position="270"/>
        <end position="274"/>
    </location>
</feature>
<comment type="subunit">
    <text evidence="7">Homodimer. Within each dimer, one monomer is responsible for RNA recognition and catalysis, while the other monomer binds to the replacement base PreQ1.</text>
</comment>
<feature type="region of interest" description="RNA binding" evidence="7">
    <location>
        <begin position="246"/>
        <end position="252"/>
    </location>
</feature>
<dbReference type="Pfam" id="PF01702">
    <property type="entry name" value="TGT"/>
    <property type="match status" value="1"/>
</dbReference>
<dbReference type="Gene3D" id="3.20.20.105">
    <property type="entry name" value="Queuine tRNA-ribosyltransferase-like"/>
    <property type="match status" value="1"/>
</dbReference>